<protein>
    <submittedName>
        <fullName evidence="1">Uncharacterized protein</fullName>
    </submittedName>
</protein>
<keyword evidence="2" id="KW-1185">Reference proteome</keyword>
<dbReference type="Proteomes" id="UP000712080">
    <property type="component" value="Unassembled WGS sequence"/>
</dbReference>
<dbReference type="AlphaFoldDB" id="A0A972JFP7"/>
<evidence type="ECO:0000313" key="2">
    <source>
        <dbReference type="Proteomes" id="UP000712080"/>
    </source>
</evidence>
<dbReference type="RefSeq" id="WP_169527299.1">
    <property type="nucleotide sequence ID" value="NZ_JAAMPU010000104.1"/>
</dbReference>
<proteinExistence type="predicted"/>
<dbReference type="Gene3D" id="3.90.1140.10">
    <property type="entry name" value="Cyclic phosphodiesterase"/>
    <property type="match status" value="1"/>
</dbReference>
<sequence length="205" mass="23083">MQRNYYSFVFRPSQEVMDNVADMRSKLGDTGKNQNDSEASVGIMEFEANESELPYFKEYAAKFASVCTSQTVEFTSLDAISPSPGRDNGVLYFAASKSNQPYFRSMMDAFYADFPMKDQIWAYLSQKPYITLARGLSKNRLLTAKNYFTGIRSLKLRFECGSITLRQFDPATQQFLILQDYVFGMSPQVVPSSVSGNIISASGKL</sequence>
<name>A0A972JFP7_9FLAO</name>
<comment type="caution">
    <text evidence="1">The sequence shown here is derived from an EMBL/GenBank/DDBJ whole genome shotgun (WGS) entry which is preliminary data.</text>
</comment>
<accession>A0A972JFP7</accession>
<gene>
    <name evidence="1" type="ORF">G6047_09160</name>
</gene>
<evidence type="ECO:0000313" key="1">
    <source>
        <dbReference type="EMBL" id="NMH28199.1"/>
    </source>
</evidence>
<reference evidence="1" key="1">
    <citation type="submission" date="2020-02" db="EMBL/GenBank/DDBJ databases">
        <title>Flavobacterium sp. genome.</title>
        <authorList>
            <person name="Jung H.S."/>
            <person name="Baek J.H."/>
            <person name="Jeon C.O."/>
        </authorList>
    </citation>
    <scope>NUCLEOTIDE SEQUENCE</scope>
    <source>
        <strain evidence="1">SE-s28</strain>
    </source>
</reference>
<organism evidence="1 2">
    <name type="scientific">Flavobacterium silvaticum</name>
    <dbReference type="NCBI Taxonomy" id="1852020"/>
    <lineage>
        <taxon>Bacteria</taxon>
        <taxon>Pseudomonadati</taxon>
        <taxon>Bacteroidota</taxon>
        <taxon>Flavobacteriia</taxon>
        <taxon>Flavobacteriales</taxon>
        <taxon>Flavobacteriaceae</taxon>
        <taxon>Flavobacterium</taxon>
    </lineage>
</organism>
<dbReference type="EMBL" id="JAAMPU010000104">
    <property type="protein sequence ID" value="NMH28199.1"/>
    <property type="molecule type" value="Genomic_DNA"/>
</dbReference>